<dbReference type="KEGG" id="tfa:BW733_02330"/>
<feature type="transmembrane region" description="Helical" evidence="1">
    <location>
        <begin position="116"/>
        <end position="136"/>
    </location>
</feature>
<dbReference type="RefSeq" id="WP_077347546.1">
    <property type="nucleotide sequence ID" value="NZ_CP019607.1"/>
</dbReference>
<feature type="domain" description="Prepilin type IV endopeptidase peptidase" evidence="2">
    <location>
        <begin position="78"/>
        <end position="177"/>
    </location>
</feature>
<feature type="transmembrane region" description="Helical" evidence="1">
    <location>
        <begin position="156"/>
        <end position="182"/>
    </location>
</feature>
<feature type="transmembrane region" description="Helical" evidence="1">
    <location>
        <begin position="34"/>
        <end position="58"/>
    </location>
</feature>
<reference evidence="3 4" key="1">
    <citation type="journal article" date="2008" name="Int. J. Syst. Evol. Microbiol.">
        <title>Tessaracoccus flavescens sp. nov., isolated from marine sediment.</title>
        <authorList>
            <person name="Lee D.W."/>
            <person name="Lee S.D."/>
        </authorList>
    </citation>
    <scope>NUCLEOTIDE SEQUENCE [LARGE SCALE GENOMIC DNA]</scope>
    <source>
        <strain evidence="3 4">SST-39T</strain>
    </source>
</reference>
<dbReference type="AlphaFoldDB" id="A0A1Q2CUQ3"/>
<organism evidence="3 4">
    <name type="scientific">Tessaracoccus flavescens</name>
    <dbReference type="NCBI Taxonomy" id="399497"/>
    <lineage>
        <taxon>Bacteria</taxon>
        <taxon>Bacillati</taxon>
        <taxon>Actinomycetota</taxon>
        <taxon>Actinomycetes</taxon>
        <taxon>Propionibacteriales</taxon>
        <taxon>Propionibacteriaceae</taxon>
        <taxon>Tessaracoccus</taxon>
    </lineage>
</organism>
<dbReference type="InterPro" id="IPR000045">
    <property type="entry name" value="Prepilin_IV_endopep_pep"/>
</dbReference>
<keyword evidence="1" id="KW-1133">Transmembrane helix</keyword>
<dbReference type="GO" id="GO:0016020">
    <property type="term" value="C:membrane"/>
    <property type="evidence" value="ECO:0007669"/>
    <property type="project" value="InterPro"/>
</dbReference>
<evidence type="ECO:0000259" key="2">
    <source>
        <dbReference type="Pfam" id="PF01478"/>
    </source>
</evidence>
<evidence type="ECO:0000313" key="3">
    <source>
        <dbReference type="EMBL" id="AQP49839.1"/>
    </source>
</evidence>
<keyword evidence="1" id="KW-0472">Membrane</keyword>
<gene>
    <name evidence="3" type="ORF">BW733_02330</name>
</gene>
<sequence length="215" mass="22693">MALFAVLLVAVLATLGWRLLVPRVRVEDDESPDFASLVTGQSTLAVALAAVLAGQVLWLTPQSHWWLWVPYLGLGLPLVAVDLRTTFLPLRLNYLVAGAMAACLVPLTVHDWRSGVGALAGAAALFALFHLVWRFARGIGYGDVRLALLVGAVSGMAGVQFAALALLAGTALGAVHAIAHAIWARRDPARERHFAYGPALWAGPIVAALLSPIVG</sequence>
<dbReference type="GO" id="GO:0004190">
    <property type="term" value="F:aspartic-type endopeptidase activity"/>
    <property type="evidence" value="ECO:0007669"/>
    <property type="project" value="InterPro"/>
</dbReference>
<keyword evidence="1" id="KW-0812">Transmembrane</keyword>
<dbReference type="Proteomes" id="UP000188235">
    <property type="component" value="Chromosome"/>
</dbReference>
<feature type="transmembrane region" description="Helical" evidence="1">
    <location>
        <begin position="65"/>
        <end position="85"/>
    </location>
</feature>
<dbReference type="STRING" id="399497.BW733_02330"/>
<dbReference type="EMBL" id="CP019607">
    <property type="protein sequence ID" value="AQP49839.1"/>
    <property type="molecule type" value="Genomic_DNA"/>
</dbReference>
<proteinExistence type="predicted"/>
<feature type="transmembrane region" description="Helical" evidence="1">
    <location>
        <begin position="91"/>
        <end position="109"/>
    </location>
</feature>
<keyword evidence="4" id="KW-1185">Reference proteome</keyword>
<evidence type="ECO:0000256" key="1">
    <source>
        <dbReference type="SAM" id="Phobius"/>
    </source>
</evidence>
<name>A0A1Q2CUQ3_9ACTN</name>
<protein>
    <recommendedName>
        <fullName evidence="2">Prepilin type IV endopeptidase peptidase domain-containing protein</fullName>
    </recommendedName>
</protein>
<dbReference type="Pfam" id="PF01478">
    <property type="entry name" value="Peptidase_A24"/>
    <property type="match status" value="1"/>
</dbReference>
<dbReference type="OrthoDB" id="3734500at2"/>
<accession>A0A1Q2CUQ3</accession>
<evidence type="ECO:0000313" key="4">
    <source>
        <dbReference type="Proteomes" id="UP000188235"/>
    </source>
</evidence>